<feature type="domain" description="Bacterial Ig" evidence="3">
    <location>
        <begin position="353"/>
        <end position="433"/>
    </location>
</feature>
<feature type="domain" description="Bacterial Ig" evidence="3">
    <location>
        <begin position="979"/>
        <end position="1061"/>
    </location>
</feature>
<dbReference type="InterPro" id="IPR013783">
    <property type="entry name" value="Ig-like_fold"/>
</dbReference>
<feature type="region of interest" description="Disordered" evidence="1">
    <location>
        <begin position="1123"/>
        <end position="1152"/>
    </location>
</feature>
<feature type="domain" description="Bacterial Ig" evidence="3">
    <location>
        <begin position="1070"/>
        <end position="1151"/>
    </location>
</feature>
<keyword evidence="2" id="KW-1133">Transmembrane helix</keyword>
<feature type="domain" description="Bacterial Ig" evidence="3">
    <location>
        <begin position="709"/>
        <end position="791"/>
    </location>
</feature>
<evidence type="ECO:0000313" key="5">
    <source>
        <dbReference type="EMBL" id="EOL44355.1"/>
    </source>
</evidence>
<evidence type="ECO:0000256" key="2">
    <source>
        <dbReference type="SAM" id="Phobius"/>
    </source>
</evidence>
<sequence length="1669" mass="162630">MKNDKQSKKNTNKSKKQNKYRALSLVLTSSLVIAPLTVPLTFYLTNGITASAAILDAEILSNITSSNNSGTTTVNRWSADGSSNNVDFTISGSELVGGSVITSGTKQAVLAIPNALNGNVATNGPTQINTNITLTIDDLTFLAGTLDAVNNLSTLLTDIVDGSLGSLTGVTLDLTTVNQKIDALNNLENFGSAQFESTATLAPDGTYISADIDDGLGLVIAQNVKTILQDLKAAVDALNATGSGIASNIVAAAINAALLPVKGAVDTAIDVALPLVDVGGAGINQLADASVLGSTTITIPTTVTSPTSLAQNLDARFVGTVIKADAIDVSLITTADGVSDIYYAGTTAVVAPPVVTNTTGTSATGYTVTGTATAGNTVEIRNAGGTVIGTGTADGSGNFTISIPQGQATASEPLTAVAKSGSDESTPTSFTTPADGVVIAPPVVTNTTGTSTTGYTVTGTATAGNTVEIRNTSGTVIGTGTADGSGNFSISIPQGQATANESLNAVAKSGSDESTPTAFTTPADPIVVAPPVVTNTTGTSATGYTVTGTATAGNTVEIRNAGGTVIGTGTADGSGNFSIPISQGQATASESLTAVAKSGVTESTPTPFTTPADPVVIAAPTVDSVTGTSATGYTVTGTATAGNTIDIKNTGGTIIGTAVVDPSGNYTVTIPAGSATPNEQLSAISKDADGNQSPATAFTTPADPVVVAAPTVDSVTGTSATGYTVTGTATAGDTVEIRNTGGTVIGTAIADPSGNYTVVIPAGSATPSQQLSAVAKDGAGNQSPATAFTTPADPVAVAAPTVDSVTGTSATGYTVTGTATAGNTVEIKNTGGTVIGTAIADPSGNYSVTIPVGLATPSQQLSAVAKDGAGNQSPATSFTTPADPVVVTAPTVDSVTGTGATGYTVTGTAPAGSTVEIKNTGGTIIGTAVADPSGNYTVTIPAGSASPNEQLTATAKDGAGNQSPATSFTTPADPVVVTAPTVDSVTGTSATGYTVTGTATAGNTVEIKNTGGTVIGTAIADPSGNYTVVIPAGSATPNQQLSAVAKDGAGNQSPATSFTTPADPVVVTAPTVDSVTGTGATGYTVTGTAPAGSTVEIKNTGGTVIGTAVADPSGNYTVTIPAGSASPNEQLTATAKDGAGNQSPATSFTTPADPVVVTAPTVDSVTGTGATGYTVTGTATAGNTVEVRNTGGTVIGTAIADPSGNYTVVIPAGSASPSQQLSAVAKDGDNNQSSATPFTTPADPVAVAAPTVDSVTGTSTIGYTVTGTATAGNRVDVKNTGGTIIGTAVADPSGNYTVVIPAGSASPLQQLSAIAVDGDNNQSSATPFTTPADPVVVTAPTVDSVTGNSTTGYTVTGTAPAGSTVEIKNTGGTIIGTGVADSSGNYTVTIPAGSASPNEQLTATAKDAAGNTSPGTVFTTPADSVSIQAPVVTSVTGTSATGYTVTGTAVAGDTVSIKKLNGTVIGSAQVDSSGHYSVVIPAGAATQLEQLRAIDSDSAGNQSPATSFTTPADPVVVVAPIITGVSGNSQTGYTVTGTATPGDSISLRTLAGTEVGSGEVDDSGKFSIKLAAQVVNPLQQLNAVAIDDALNTSLPTLFTIPADPGDGNGNGTGNGNNSGNNGGSGVKNLSGTQKNLPNNGEIVSNWGVVGALLLGIFAFFTFKRKNKEE</sequence>
<dbReference type="PROSITE" id="PS50890">
    <property type="entry name" value="PUA"/>
    <property type="match status" value="1"/>
</dbReference>
<feature type="transmembrane region" description="Helical" evidence="2">
    <location>
        <begin position="1643"/>
        <end position="1662"/>
    </location>
</feature>
<feature type="domain" description="Bacterial Ig" evidence="3">
    <location>
        <begin position="1529"/>
        <end position="1601"/>
    </location>
</feature>
<feature type="domain" description="Bacterial Ig" evidence="3">
    <location>
        <begin position="1250"/>
        <end position="1331"/>
    </location>
</feature>
<evidence type="ECO:0008006" key="7">
    <source>
        <dbReference type="Google" id="ProtNLM"/>
    </source>
</evidence>
<dbReference type="Proteomes" id="UP000013840">
    <property type="component" value="Unassembled WGS sequence"/>
</dbReference>
<dbReference type="Gene3D" id="2.60.40.10">
    <property type="entry name" value="Immunoglobulins"/>
    <property type="match status" value="14"/>
</dbReference>
<dbReference type="RefSeq" id="WP_010772487.1">
    <property type="nucleotide sequence ID" value="NZ_KB946335.1"/>
</dbReference>
<dbReference type="PATRIC" id="fig|1158612.3.peg.2360"/>
<evidence type="ECO:0000259" key="4">
    <source>
        <dbReference type="Pfam" id="PF20609"/>
    </source>
</evidence>
<feature type="domain" description="Bacterial Ig" evidence="3">
    <location>
        <begin position="531"/>
        <end position="610"/>
    </location>
</feature>
<accession>R3WR99</accession>
<feature type="transmembrane region" description="Helical" evidence="2">
    <location>
        <begin position="20"/>
        <end position="44"/>
    </location>
</feature>
<dbReference type="NCBIfam" id="NF033510">
    <property type="entry name" value="Ca_tandemer"/>
    <property type="match status" value="8"/>
</dbReference>
<dbReference type="OrthoDB" id="2339326at2"/>
<proteinExistence type="predicted"/>
<feature type="region of interest" description="Disordered" evidence="1">
    <location>
        <begin position="942"/>
        <end position="972"/>
    </location>
</feature>
<feature type="domain" description="Bacterial Ig" evidence="3">
    <location>
        <begin position="1160"/>
        <end position="1241"/>
    </location>
</feature>
<evidence type="ECO:0000259" key="3">
    <source>
        <dbReference type="Pfam" id="PF17936"/>
    </source>
</evidence>
<feature type="domain" description="Bacterial Ig" evidence="3">
    <location>
        <begin position="1429"/>
        <end position="1511"/>
    </location>
</feature>
<organism evidence="5 6">
    <name type="scientific">Enterococcus caccae ATCC BAA-1240</name>
    <dbReference type="NCBI Taxonomy" id="1158612"/>
    <lineage>
        <taxon>Bacteria</taxon>
        <taxon>Bacillati</taxon>
        <taxon>Bacillota</taxon>
        <taxon>Bacilli</taxon>
        <taxon>Lactobacillales</taxon>
        <taxon>Enterococcaceae</taxon>
        <taxon>Enterococcus</taxon>
    </lineage>
</organism>
<feature type="domain" description="Bacterial Ig" evidence="3">
    <location>
        <begin position="799"/>
        <end position="881"/>
    </location>
</feature>
<evidence type="ECO:0000313" key="6">
    <source>
        <dbReference type="Proteomes" id="UP000013840"/>
    </source>
</evidence>
<dbReference type="STRING" id="317735.RU98_GL001505"/>
<keyword evidence="2" id="KW-0472">Membrane</keyword>
<reference evidence="5 6" key="1">
    <citation type="submission" date="2013-02" db="EMBL/GenBank/DDBJ databases">
        <title>The Genome Sequence of Enterococcus caccae BAA-1240.</title>
        <authorList>
            <consortium name="The Broad Institute Genome Sequencing Platform"/>
            <consortium name="The Broad Institute Genome Sequencing Center for Infectious Disease"/>
            <person name="Earl A.M."/>
            <person name="Gilmore M.S."/>
            <person name="Lebreton F."/>
            <person name="Walker B."/>
            <person name="Young S.K."/>
            <person name="Zeng Q."/>
            <person name="Gargeya S."/>
            <person name="Fitzgerald M."/>
            <person name="Haas B."/>
            <person name="Abouelleil A."/>
            <person name="Alvarado L."/>
            <person name="Arachchi H.M."/>
            <person name="Berlin A.M."/>
            <person name="Chapman S.B."/>
            <person name="Dewar J."/>
            <person name="Goldberg J."/>
            <person name="Griggs A."/>
            <person name="Gujja S."/>
            <person name="Hansen M."/>
            <person name="Howarth C."/>
            <person name="Imamovic A."/>
            <person name="Larimer J."/>
            <person name="McCowan C."/>
            <person name="Murphy C."/>
            <person name="Neiman D."/>
            <person name="Pearson M."/>
            <person name="Priest M."/>
            <person name="Roberts A."/>
            <person name="Saif S."/>
            <person name="Shea T."/>
            <person name="Sisk P."/>
            <person name="Sykes S."/>
            <person name="Wortman J."/>
            <person name="Nusbaum C."/>
            <person name="Birren B."/>
        </authorList>
    </citation>
    <scope>NUCLEOTIDE SEQUENCE [LARGE SCALE GENOMIC DNA]</scope>
    <source>
        <strain evidence="5 6">ATCC BAA-1240</strain>
    </source>
</reference>
<keyword evidence="6" id="KW-1185">Reference proteome</keyword>
<feature type="compositionally biased region" description="Gly residues" evidence="1">
    <location>
        <begin position="1606"/>
        <end position="1625"/>
    </location>
</feature>
<feature type="domain" description="Bacterial Ig" evidence="3">
    <location>
        <begin position="1346"/>
        <end position="1421"/>
    </location>
</feature>
<feature type="domain" description="Bacterial Ig" evidence="3">
    <location>
        <begin position="441"/>
        <end position="522"/>
    </location>
</feature>
<dbReference type="InterPro" id="IPR046762">
    <property type="entry name" value="pAdhesive_17"/>
</dbReference>
<feature type="domain" description="Bacterial Ig" evidence="3">
    <location>
        <begin position="619"/>
        <end position="701"/>
    </location>
</feature>
<feature type="region of interest" description="Disordered" evidence="1">
    <location>
        <begin position="1604"/>
        <end position="1633"/>
    </location>
</feature>
<dbReference type="Pfam" id="PF17936">
    <property type="entry name" value="Big_6"/>
    <property type="match status" value="14"/>
</dbReference>
<dbReference type="Pfam" id="PF20609">
    <property type="entry name" value="pAdhesive_17"/>
    <property type="match status" value="1"/>
</dbReference>
<dbReference type="eggNOG" id="COG3170">
    <property type="taxonomic scope" value="Bacteria"/>
</dbReference>
<dbReference type="InterPro" id="IPR041498">
    <property type="entry name" value="Big_6"/>
</dbReference>
<keyword evidence="2" id="KW-0812">Transmembrane</keyword>
<dbReference type="EMBL" id="AJAU01000020">
    <property type="protein sequence ID" value="EOL44355.1"/>
    <property type="molecule type" value="Genomic_DNA"/>
</dbReference>
<evidence type="ECO:0000256" key="1">
    <source>
        <dbReference type="SAM" id="MobiDB-lite"/>
    </source>
</evidence>
<protein>
    <recommendedName>
        <fullName evidence="7">LPXTG-domain-containing protein cell wall anchor domain</fullName>
    </recommendedName>
</protein>
<name>R3WR99_9ENTE</name>
<comment type="caution">
    <text evidence="5">The sequence shown here is derived from an EMBL/GenBank/DDBJ whole genome shotgun (WGS) entry which is preliminary data.</text>
</comment>
<feature type="domain" description="Putative adhesive" evidence="4">
    <location>
        <begin position="52"/>
        <end position="343"/>
    </location>
</feature>
<gene>
    <name evidence="5" type="ORF">UC7_02399</name>
</gene>
<feature type="domain" description="Bacterial Ig" evidence="3">
    <location>
        <begin position="890"/>
        <end position="971"/>
    </location>
</feature>